<sequence>MNAEQLWETTMDPATRTLLQVKLEDAVEADRIFTMLMGEEVSNRKIFIQENATYADIDI</sequence>
<dbReference type="Gene3D" id="3.40.50.670">
    <property type="match status" value="1"/>
</dbReference>
<evidence type="ECO:0000256" key="5">
    <source>
        <dbReference type="ARBA" id="ARBA00022840"/>
    </source>
</evidence>
<comment type="catalytic activity">
    <reaction evidence="1">
        <text>ATP-dependent breakage, passage and rejoining of double-stranded DNA.</text>
        <dbReference type="EC" id="5.6.2.2"/>
    </reaction>
</comment>
<evidence type="ECO:0000313" key="10">
    <source>
        <dbReference type="EMBL" id="QOX89283.1"/>
    </source>
</evidence>
<dbReference type="PANTHER" id="PTHR45866">
    <property type="entry name" value="DNA GYRASE/TOPOISOMERASE SUBUNIT B"/>
    <property type="match status" value="1"/>
</dbReference>
<dbReference type="AlphaFoldDB" id="A0A7S7FZA1"/>
<reference evidence="10" key="1">
    <citation type="submission" date="2020-08" db="EMBL/GenBank/DDBJ databases">
        <title>Phytoplasma sp. strain PR08 associated with Phyllody Disease of Parthenium hysterophorus.</title>
        <authorList>
            <person name="Kirdat K."/>
            <person name="Tiwarekar B."/>
            <person name="Yadav A."/>
        </authorList>
    </citation>
    <scope>NUCLEOTIDE SEQUENCE [LARGE SCALE GENOMIC DNA]</scope>
    <source>
        <strain evidence="10">PR08</strain>
    </source>
</reference>
<dbReference type="PRINTS" id="PR01159">
    <property type="entry name" value="DNAGYRASEB"/>
</dbReference>
<evidence type="ECO:0000256" key="1">
    <source>
        <dbReference type="ARBA" id="ARBA00000185"/>
    </source>
</evidence>
<evidence type="ECO:0000256" key="8">
    <source>
        <dbReference type="ARBA" id="ARBA00023235"/>
    </source>
</evidence>
<evidence type="ECO:0000256" key="7">
    <source>
        <dbReference type="ARBA" id="ARBA00023125"/>
    </source>
</evidence>
<keyword evidence="7" id="KW-0238">DNA-binding</keyword>
<dbReference type="PANTHER" id="PTHR45866:SF1">
    <property type="entry name" value="DNA GYRASE SUBUNIT B, MITOCHONDRIAL"/>
    <property type="match status" value="1"/>
</dbReference>
<dbReference type="InterPro" id="IPR000565">
    <property type="entry name" value="Topo_IIA_B"/>
</dbReference>
<dbReference type="EC" id="5.6.2.2" evidence="3"/>
<evidence type="ECO:0000259" key="9">
    <source>
        <dbReference type="Pfam" id="PF00986"/>
    </source>
</evidence>
<dbReference type="GO" id="GO:0003677">
    <property type="term" value="F:DNA binding"/>
    <property type="evidence" value="ECO:0007669"/>
    <property type="project" value="UniProtKB-KW"/>
</dbReference>
<dbReference type="GO" id="GO:0034335">
    <property type="term" value="F:DNA negative supercoiling activity"/>
    <property type="evidence" value="ECO:0007669"/>
    <property type="project" value="UniProtKB-ARBA"/>
</dbReference>
<dbReference type="InterPro" id="IPR013759">
    <property type="entry name" value="Topo_IIA_B_C"/>
</dbReference>
<evidence type="ECO:0000256" key="4">
    <source>
        <dbReference type="ARBA" id="ARBA00022741"/>
    </source>
</evidence>
<keyword evidence="6" id="KW-0799">Topoisomerase</keyword>
<dbReference type="EMBL" id="CP060385">
    <property type="protein sequence ID" value="QOX89283.1"/>
    <property type="molecule type" value="Genomic_DNA"/>
</dbReference>
<evidence type="ECO:0000256" key="6">
    <source>
        <dbReference type="ARBA" id="ARBA00023029"/>
    </source>
</evidence>
<organism evidence="10">
    <name type="scientific">Candidatus Phytoplasma australasiaticum subsp. australasiaticum</name>
    <dbReference type="NCBI Taxonomy" id="2832407"/>
    <lineage>
        <taxon>Bacteria</taxon>
        <taxon>Bacillati</taxon>
        <taxon>Mycoplasmatota</taxon>
        <taxon>Mollicutes</taxon>
        <taxon>Acholeplasmatales</taxon>
        <taxon>Acholeplasmataceae</taxon>
        <taxon>Candidatus Phytoplasma</taxon>
        <taxon>16SrII (Peanut WB group)</taxon>
        <taxon>Candidatus Phytoplasma australasiaticum</taxon>
    </lineage>
</organism>
<feature type="domain" description="DNA gyrase B subunit C-terminal" evidence="9">
    <location>
        <begin position="1"/>
        <end position="49"/>
    </location>
</feature>
<accession>A0A7S7FZA1</accession>
<keyword evidence="4" id="KW-0547">Nucleotide-binding</keyword>
<dbReference type="SUPFAM" id="SSF56719">
    <property type="entry name" value="Type II DNA topoisomerase"/>
    <property type="match status" value="1"/>
</dbReference>
<protein>
    <recommendedName>
        <fullName evidence="3">DNA topoisomerase (ATP-hydrolyzing)</fullName>
        <ecNumber evidence="3">5.6.2.2</ecNumber>
    </recommendedName>
</protein>
<dbReference type="InterPro" id="IPR013760">
    <property type="entry name" value="Topo_IIA-like_dom_sf"/>
</dbReference>
<keyword evidence="8" id="KW-0413">Isomerase</keyword>
<evidence type="ECO:0000256" key="2">
    <source>
        <dbReference type="ARBA" id="ARBA00010708"/>
    </source>
</evidence>
<name>A0A7S7FZA1_9MOLU</name>
<gene>
    <name evidence="10" type="ORF">H7685_02055</name>
</gene>
<evidence type="ECO:0000256" key="3">
    <source>
        <dbReference type="ARBA" id="ARBA00012895"/>
    </source>
</evidence>
<dbReference type="GO" id="GO:0006265">
    <property type="term" value="P:DNA topological change"/>
    <property type="evidence" value="ECO:0007669"/>
    <property type="project" value="InterPro"/>
</dbReference>
<keyword evidence="5" id="KW-0067">ATP-binding</keyword>
<proteinExistence type="inferred from homology"/>
<comment type="similarity">
    <text evidence="2">Belongs to the type II topoisomerase GyrB family.</text>
</comment>
<dbReference type="GO" id="GO:0005524">
    <property type="term" value="F:ATP binding"/>
    <property type="evidence" value="ECO:0007669"/>
    <property type="project" value="UniProtKB-KW"/>
</dbReference>
<dbReference type="Pfam" id="PF00986">
    <property type="entry name" value="DNA_gyraseB_C"/>
    <property type="match status" value="1"/>
</dbReference>
<dbReference type="InterPro" id="IPR002288">
    <property type="entry name" value="DNA_gyrase_B_C"/>
</dbReference>